<evidence type="ECO:0000256" key="1">
    <source>
        <dbReference type="ARBA" id="ARBA00022428"/>
    </source>
</evidence>
<dbReference type="CDD" id="cd02440">
    <property type="entry name" value="AdoMet_MTases"/>
    <property type="match status" value="1"/>
</dbReference>
<dbReference type="RefSeq" id="WP_119631090.1">
    <property type="nucleotide sequence ID" value="NZ_AP017928.1"/>
</dbReference>
<accession>A0A250KW87</accession>
<evidence type="ECO:0000313" key="4">
    <source>
        <dbReference type="Proteomes" id="UP000266313"/>
    </source>
</evidence>
<dbReference type="AlphaFoldDB" id="A0A250KW87"/>
<dbReference type="GO" id="GO:0010420">
    <property type="term" value="F:polyprenyldihydroxybenzoate methyltransferase activity"/>
    <property type="evidence" value="ECO:0007669"/>
    <property type="project" value="TreeGrafter"/>
</dbReference>
<dbReference type="PROSITE" id="PS51608">
    <property type="entry name" value="SAM_MT_UBIE"/>
    <property type="match status" value="1"/>
</dbReference>
<keyword evidence="1" id="KW-0474">Menaquinone biosynthesis</keyword>
<dbReference type="Proteomes" id="UP000266313">
    <property type="component" value="Chromosome"/>
</dbReference>
<evidence type="ECO:0000313" key="3">
    <source>
        <dbReference type="EMBL" id="BBA35796.1"/>
    </source>
</evidence>
<dbReference type="EMBL" id="AP017928">
    <property type="protein sequence ID" value="BBA35796.1"/>
    <property type="molecule type" value="Genomic_DNA"/>
</dbReference>
<protein>
    <submittedName>
        <fullName evidence="3">Methylase</fullName>
    </submittedName>
</protein>
<keyword evidence="3" id="KW-0808">Transferase</keyword>
<dbReference type="InterPro" id="IPR029063">
    <property type="entry name" value="SAM-dependent_MTases_sf"/>
</dbReference>
<dbReference type="Pfam" id="PF13649">
    <property type="entry name" value="Methyltransf_25"/>
    <property type="match status" value="1"/>
</dbReference>
<name>A0A250KW87_9GAMM</name>
<dbReference type="KEGG" id="mmai:sS8_3864"/>
<gene>
    <name evidence="3" type="ORF">sS8_3864</name>
</gene>
<dbReference type="InterPro" id="IPR041698">
    <property type="entry name" value="Methyltransf_25"/>
</dbReference>
<dbReference type="GO" id="GO:0032259">
    <property type="term" value="P:methylation"/>
    <property type="evidence" value="ECO:0007669"/>
    <property type="project" value="UniProtKB-KW"/>
</dbReference>
<dbReference type="GO" id="GO:0009234">
    <property type="term" value="P:menaquinone biosynthetic process"/>
    <property type="evidence" value="ECO:0007669"/>
    <property type="project" value="UniProtKB-KW"/>
</dbReference>
<proteinExistence type="predicted"/>
<dbReference type="Gene3D" id="3.40.50.150">
    <property type="entry name" value="Vaccinia Virus protein VP39"/>
    <property type="match status" value="1"/>
</dbReference>
<dbReference type="PANTHER" id="PTHR43464">
    <property type="entry name" value="METHYLTRANSFERASE"/>
    <property type="match status" value="1"/>
</dbReference>
<sequence>MVTPEEAKHRAATAYNAAADLFDAPELGFWDYYGQRTIERLGLLRGARVLDLCSGSGASALPAAERVGPDGNVLGVDVAERLLTLARTKAANRGLSNVEFRVGDMLQPGLPEAGFDAVVCVFGIFFVPDMAAAVRELWRLVRPGGKLAITTWGRNFFEPANGLFWDAVRSVRPELYKGFNPWDRIDDPAGLRAMLAEGGVGEVEIASEDYAHPLASPEDWWTIARGCGYRGTIDLLSAEEQARVRESNLVPLREGKVSAIEANALYAIAVKQS</sequence>
<dbReference type="OrthoDB" id="9777638at2"/>
<keyword evidence="3" id="KW-0489">Methyltransferase</keyword>
<dbReference type="SUPFAM" id="SSF53335">
    <property type="entry name" value="S-adenosyl-L-methionine-dependent methyltransferases"/>
    <property type="match status" value="1"/>
</dbReference>
<dbReference type="InterPro" id="IPR004033">
    <property type="entry name" value="UbiE/COQ5_MeTrFase"/>
</dbReference>
<reference evidence="3 4" key="1">
    <citation type="submission" date="2016-12" db="EMBL/GenBank/DDBJ databases">
        <title>Genome sequencing of Methylocaldum marinum.</title>
        <authorList>
            <person name="Takeuchi M."/>
            <person name="Kamagata Y."/>
            <person name="Hiraoka S."/>
            <person name="Oshima K."/>
            <person name="Hattori M."/>
            <person name="Iwasaki W."/>
        </authorList>
    </citation>
    <scope>NUCLEOTIDE SEQUENCE [LARGE SCALE GENOMIC DNA]</scope>
    <source>
        <strain evidence="3 4">S8</strain>
    </source>
</reference>
<evidence type="ECO:0000259" key="2">
    <source>
        <dbReference type="Pfam" id="PF13649"/>
    </source>
</evidence>
<keyword evidence="4" id="KW-1185">Reference proteome</keyword>
<dbReference type="PANTHER" id="PTHR43464:SF23">
    <property type="entry name" value="JUVENILE HORMONE ACID O-METHYLTRANSFERASE"/>
    <property type="match status" value="1"/>
</dbReference>
<organism evidence="3 4">
    <name type="scientific">Methylocaldum marinum</name>
    <dbReference type="NCBI Taxonomy" id="1432792"/>
    <lineage>
        <taxon>Bacteria</taxon>
        <taxon>Pseudomonadati</taxon>
        <taxon>Pseudomonadota</taxon>
        <taxon>Gammaproteobacteria</taxon>
        <taxon>Methylococcales</taxon>
        <taxon>Methylococcaceae</taxon>
        <taxon>Methylocaldum</taxon>
    </lineage>
</organism>
<feature type="domain" description="Methyltransferase" evidence="2">
    <location>
        <begin position="49"/>
        <end position="145"/>
    </location>
</feature>